<proteinExistence type="predicted"/>
<organism evidence="1 2">
    <name type="scientific">Racocetra persica</name>
    <dbReference type="NCBI Taxonomy" id="160502"/>
    <lineage>
        <taxon>Eukaryota</taxon>
        <taxon>Fungi</taxon>
        <taxon>Fungi incertae sedis</taxon>
        <taxon>Mucoromycota</taxon>
        <taxon>Glomeromycotina</taxon>
        <taxon>Glomeromycetes</taxon>
        <taxon>Diversisporales</taxon>
        <taxon>Gigasporaceae</taxon>
        <taxon>Racocetra</taxon>
    </lineage>
</organism>
<keyword evidence="2" id="KW-1185">Reference proteome</keyword>
<comment type="caution">
    <text evidence="1">The sequence shown here is derived from an EMBL/GenBank/DDBJ whole genome shotgun (WGS) entry which is preliminary data.</text>
</comment>
<accession>A0ACA9SH15</accession>
<name>A0ACA9SH15_9GLOM</name>
<feature type="non-terminal residue" evidence="1">
    <location>
        <position position="174"/>
    </location>
</feature>
<gene>
    <name evidence="1" type="ORF">RPERSI_LOCUS30498</name>
</gene>
<feature type="non-terminal residue" evidence="1">
    <location>
        <position position="1"/>
    </location>
</feature>
<protein>
    <submittedName>
        <fullName evidence="1">5187_t:CDS:1</fullName>
    </submittedName>
</protein>
<dbReference type="EMBL" id="CAJVQC010119129">
    <property type="protein sequence ID" value="CAG8837973.1"/>
    <property type="molecule type" value="Genomic_DNA"/>
</dbReference>
<dbReference type="Proteomes" id="UP000789920">
    <property type="component" value="Unassembled WGS sequence"/>
</dbReference>
<reference evidence="1" key="1">
    <citation type="submission" date="2021-06" db="EMBL/GenBank/DDBJ databases">
        <authorList>
            <person name="Kallberg Y."/>
            <person name="Tangrot J."/>
            <person name="Rosling A."/>
        </authorList>
    </citation>
    <scope>NUCLEOTIDE SEQUENCE</scope>
    <source>
        <strain evidence="1">MA461A</strain>
    </source>
</reference>
<evidence type="ECO:0000313" key="1">
    <source>
        <dbReference type="EMBL" id="CAG8837973.1"/>
    </source>
</evidence>
<sequence length="174" mass="20123">AKYRCLLIQNWLDTYEFAHNNQTEVEAVNIKEAIEYCVSAWDKVSYETIKNCWHKTGILPVELDHNDLPQEDTSLYNEYLNDENEVDYLIEQLSINTNDLLSALEYIKIDNDLSTTEIPLNQEILAALQEDDDDDTSEPLIQILLKTVLESLENIKLLLLNLPEALHIENDNSK</sequence>
<evidence type="ECO:0000313" key="2">
    <source>
        <dbReference type="Proteomes" id="UP000789920"/>
    </source>
</evidence>